<dbReference type="OrthoDB" id="9989112at2759"/>
<evidence type="ECO:0000313" key="2">
    <source>
        <dbReference type="Proteomes" id="UP000231279"/>
    </source>
</evidence>
<sequence length="88" mass="9433">KSELAQRRAISKEEGKQFAKENGPLFLVASTRTGENIDDAFTKTATNILQKIREGVIVTVGVKLGYGRLEGQLGGRGGAPAKRGRCCN</sequence>
<organism evidence="1 2">
    <name type="scientific">Handroanthus impetiginosus</name>
    <dbReference type="NCBI Taxonomy" id="429701"/>
    <lineage>
        <taxon>Eukaryota</taxon>
        <taxon>Viridiplantae</taxon>
        <taxon>Streptophyta</taxon>
        <taxon>Embryophyta</taxon>
        <taxon>Tracheophyta</taxon>
        <taxon>Spermatophyta</taxon>
        <taxon>Magnoliopsida</taxon>
        <taxon>eudicotyledons</taxon>
        <taxon>Gunneridae</taxon>
        <taxon>Pentapetalae</taxon>
        <taxon>asterids</taxon>
        <taxon>lamiids</taxon>
        <taxon>Lamiales</taxon>
        <taxon>Bignoniaceae</taxon>
        <taxon>Crescentiina</taxon>
        <taxon>Tabebuia alliance</taxon>
        <taxon>Handroanthus</taxon>
    </lineage>
</organism>
<dbReference type="PROSITE" id="PS51419">
    <property type="entry name" value="RAB"/>
    <property type="match status" value="1"/>
</dbReference>
<dbReference type="Pfam" id="PF00071">
    <property type="entry name" value="Ras"/>
    <property type="match status" value="1"/>
</dbReference>
<keyword evidence="2" id="KW-1185">Reference proteome</keyword>
<dbReference type="SUPFAM" id="SSF52540">
    <property type="entry name" value="P-loop containing nucleoside triphosphate hydrolases"/>
    <property type="match status" value="1"/>
</dbReference>
<dbReference type="Gene3D" id="3.40.50.300">
    <property type="entry name" value="P-loop containing nucleotide triphosphate hydrolases"/>
    <property type="match status" value="1"/>
</dbReference>
<dbReference type="STRING" id="429701.A0A2G9HC75"/>
<protein>
    <submittedName>
        <fullName evidence="1">Uncharacterized protein</fullName>
    </submittedName>
</protein>
<dbReference type="InterPro" id="IPR001806">
    <property type="entry name" value="Small_GTPase"/>
</dbReference>
<reference evidence="2" key="1">
    <citation type="journal article" date="2018" name="Gigascience">
        <title>Genome assembly of the Pink Ipe (Handroanthus impetiginosus, Bignoniaceae), a highly valued, ecologically keystone Neotropical timber forest tree.</title>
        <authorList>
            <person name="Silva-Junior O.B."/>
            <person name="Grattapaglia D."/>
            <person name="Novaes E."/>
            <person name="Collevatti R.G."/>
        </authorList>
    </citation>
    <scope>NUCLEOTIDE SEQUENCE [LARGE SCALE GENOMIC DNA]</scope>
    <source>
        <strain evidence="2">cv. UFG-1</strain>
    </source>
</reference>
<gene>
    <name evidence="1" type="ORF">CDL12_12246</name>
</gene>
<evidence type="ECO:0000313" key="1">
    <source>
        <dbReference type="EMBL" id="PIN15121.1"/>
    </source>
</evidence>
<comment type="caution">
    <text evidence="1">The sequence shown here is derived from an EMBL/GenBank/DDBJ whole genome shotgun (WGS) entry which is preliminary data.</text>
</comment>
<dbReference type="InterPro" id="IPR027417">
    <property type="entry name" value="P-loop_NTPase"/>
</dbReference>
<feature type="non-terminal residue" evidence="1">
    <location>
        <position position="1"/>
    </location>
</feature>
<dbReference type="AlphaFoldDB" id="A0A2G9HC75"/>
<dbReference type="GO" id="GO:0003924">
    <property type="term" value="F:GTPase activity"/>
    <property type="evidence" value="ECO:0007669"/>
    <property type="project" value="InterPro"/>
</dbReference>
<name>A0A2G9HC75_9LAMI</name>
<dbReference type="EMBL" id="NKXS01002144">
    <property type="protein sequence ID" value="PIN15121.1"/>
    <property type="molecule type" value="Genomic_DNA"/>
</dbReference>
<dbReference type="Proteomes" id="UP000231279">
    <property type="component" value="Unassembled WGS sequence"/>
</dbReference>
<proteinExistence type="predicted"/>
<accession>A0A2G9HC75</accession>
<dbReference type="GO" id="GO:0005525">
    <property type="term" value="F:GTP binding"/>
    <property type="evidence" value="ECO:0007669"/>
    <property type="project" value="InterPro"/>
</dbReference>